<organism evidence="1 2">
    <name type="scientific">Gordonia phage Vivi2</name>
    <dbReference type="NCBI Taxonomy" id="1821564"/>
    <lineage>
        <taxon>Viruses</taxon>
        <taxon>Duplodnaviria</taxon>
        <taxon>Heunggongvirae</taxon>
        <taxon>Uroviricota</taxon>
        <taxon>Caudoviricetes</taxon>
        <taxon>Stackebrandtviridae</taxon>
        <taxon>Schenleyvirinae</taxon>
        <taxon>Vividuovirus</taxon>
        <taxon>Vividuovirus vivi2</taxon>
    </lineage>
</organism>
<dbReference type="InterPro" id="IPR055715">
    <property type="entry name" value="DUF7291"/>
</dbReference>
<gene>
    <name evidence="1" type="primary">7</name>
    <name evidence="1" type="ORF">SEA_VIVI2_7</name>
</gene>
<dbReference type="GeneID" id="29126816"/>
<dbReference type="OrthoDB" id="12906at10239"/>
<dbReference type="Pfam" id="PF23963">
    <property type="entry name" value="DUF7291"/>
    <property type="match status" value="1"/>
</dbReference>
<proteinExistence type="predicted"/>
<evidence type="ECO:0000313" key="1">
    <source>
        <dbReference type="EMBL" id="AMS02839.1"/>
    </source>
</evidence>
<sequence length="131" mass="14813">MSFTDSDLDPTLDAAYAEIAAEHVVDEHFDRIMRSVFMTGPGVWMRAGILDTARNHDLDPAVYAATVKHYAERARQRGDVRHDYDRILHNLAHTDLTFDPAEVAFDDGTRAVWDESVRGWQFVGDPIAIAR</sequence>
<reference evidence="1 2" key="1">
    <citation type="submission" date="2016-03" db="EMBL/GenBank/DDBJ databases">
        <authorList>
            <person name="Arora C."/>
            <person name="Burnet G."/>
            <person name="Bortz M."/>
            <person name="Conover D.H."/>
            <person name="Ghobrial J.A."/>
            <person name="Mezghani N.A."/>
            <person name="Thompson P.K."/>
            <person name="Ulbrich M.C."/>
            <person name="Furbee E.C."/>
            <person name="Grubb S.R."/>
            <person name="Warner M.H."/>
            <person name="Montgomery M.T."/>
            <person name="Garlena R.A."/>
            <person name="Russell D.A."/>
            <person name="Pope W.H."/>
            <person name="Jacobs-Sera D."/>
            <person name="Hendrix R.W."/>
            <person name="Hatfull G.F."/>
        </authorList>
    </citation>
    <scope>NUCLEOTIDE SEQUENCE [LARGE SCALE GENOMIC DNA]</scope>
</reference>
<protein>
    <submittedName>
        <fullName evidence="1">Uncharacterized protein</fullName>
    </submittedName>
</protein>
<accession>A0A142K9Q6</accession>
<dbReference type="EMBL" id="KU963250">
    <property type="protein sequence ID" value="AMS02839.1"/>
    <property type="molecule type" value="Genomic_DNA"/>
</dbReference>
<dbReference type="Proteomes" id="UP000201202">
    <property type="component" value="Segment"/>
</dbReference>
<evidence type="ECO:0000313" key="2">
    <source>
        <dbReference type="Proteomes" id="UP000201202"/>
    </source>
</evidence>
<dbReference type="RefSeq" id="YP_009301931.1">
    <property type="nucleotide sequence ID" value="NC_031239.1"/>
</dbReference>
<dbReference type="KEGG" id="vg:29126816"/>
<name>A0A142K9Q6_9CAUD</name>
<keyword evidence="2" id="KW-1185">Reference proteome</keyword>